<sequence length="154" mass="17125">MAHPMSTAQRYEAGDVWLADCHTHPELVWKAWHAGTLAEIESGAHWLIAESTVTQGLPATVRIRDEQRGPVLMDPYANAAWWLVPLDAAEELADVRQLHIRHAGWTLRCPPTGREVERRQWLWDPDGTGHLTHPAVLAAAFAPGGHRRPTEASA</sequence>
<dbReference type="EMBL" id="JBEYBN010000074">
    <property type="protein sequence ID" value="MEU2271488.1"/>
    <property type="molecule type" value="Genomic_DNA"/>
</dbReference>
<comment type="caution">
    <text evidence="1">The sequence shown here is derived from an EMBL/GenBank/DDBJ whole genome shotgun (WGS) entry which is preliminary data.</text>
</comment>
<name>A0ABV2Y5E4_9ACTN</name>
<dbReference type="RefSeq" id="WP_359793261.1">
    <property type="nucleotide sequence ID" value="NZ_JBEYBN010000074.1"/>
</dbReference>
<evidence type="ECO:0000313" key="2">
    <source>
        <dbReference type="Proteomes" id="UP001550603"/>
    </source>
</evidence>
<protein>
    <submittedName>
        <fullName evidence="1">Uncharacterized protein</fullName>
    </submittedName>
</protein>
<dbReference type="Proteomes" id="UP001550603">
    <property type="component" value="Unassembled WGS sequence"/>
</dbReference>
<proteinExistence type="predicted"/>
<evidence type="ECO:0000313" key="1">
    <source>
        <dbReference type="EMBL" id="MEU2271488.1"/>
    </source>
</evidence>
<keyword evidence="2" id="KW-1185">Reference proteome</keyword>
<gene>
    <name evidence="1" type="ORF">ABZ568_34715</name>
</gene>
<reference evidence="1 2" key="1">
    <citation type="submission" date="2024-06" db="EMBL/GenBank/DDBJ databases">
        <title>The Natural Products Discovery Center: Release of the First 8490 Sequenced Strains for Exploring Actinobacteria Biosynthetic Diversity.</title>
        <authorList>
            <person name="Kalkreuter E."/>
            <person name="Kautsar S.A."/>
            <person name="Yang D."/>
            <person name="Bader C.D."/>
            <person name="Teijaro C.N."/>
            <person name="Fluegel L."/>
            <person name="Davis C.M."/>
            <person name="Simpson J.R."/>
            <person name="Lauterbach L."/>
            <person name="Steele A.D."/>
            <person name="Gui C."/>
            <person name="Meng S."/>
            <person name="Li G."/>
            <person name="Viehrig K."/>
            <person name="Ye F."/>
            <person name="Su P."/>
            <person name="Kiefer A.F."/>
            <person name="Nichols A."/>
            <person name="Cepeda A.J."/>
            <person name="Yan W."/>
            <person name="Fan B."/>
            <person name="Jiang Y."/>
            <person name="Adhikari A."/>
            <person name="Zheng C.-J."/>
            <person name="Schuster L."/>
            <person name="Cowan T.M."/>
            <person name="Smanski M.J."/>
            <person name="Chevrette M.G."/>
            <person name="De Carvalho L.P.S."/>
            <person name="Shen B."/>
        </authorList>
    </citation>
    <scope>NUCLEOTIDE SEQUENCE [LARGE SCALE GENOMIC DNA]</scope>
    <source>
        <strain evidence="1 2">NPDC019583</strain>
    </source>
</reference>
<organism evidence="1 2">
    <name type="scientific">Streptomyces olindensis</name>
    <dbReference type="NCBI Taxonomy" id="358823"/>
    <lineage>
        <taxon>Bacteria</taxon>
        <taxon>Bacillati</taxon>
        <taxon>Actinomycetota</taxon>
        <taxon>Actinomycetes</taxon>
        <taxon>Kitasatosporales</taxon>
        <taxon>Streptomycetaceae</taxon>
        <taxon>Streptomyces</taxon>
    </lineage>
</organism>
<accession>A0ABV2Y5E4</accession>